<proteinExistence type="predicted"/>
<dbReference type="AlphaFoldDB" id="A0A6C0H999"/>
<organism evidence="1">
    <name type="scientific">viral metagenome</name>
    <dbReference type="NCBI Taxonomy" id="1070528"/>
    <lineage>
        <taxon>unclassified sequences</taxon>
        <taxon>metagenomes</taxon>
        <taxon>organismal metagenomes</taxon>
    </lineage>
</organism>
<evidence type="ECO:0000313" key="1">
    <source>
        <dbReference type="EMBL" id="QHT76977.1"/>
    </source>
</evidence>
<dbReference type="EMBL" id="MN739911">
    <property type="protein sequence ID" value="QHT76977.1"/>
    <property type="molecule type" value="Genomic_DNA"/>
</dbReference>
<reference evidence="1" key="1">
    <citation type="journal article" date="2020" name="Nature">
        <title>Giant virus diversity and host interactions through global metagenomics.</title>
        <authorList>
            <person name="Schulz F."/>
            <person name="Roux S."/>
            <person name="Paez-Espino D."/>
            <person name="Jungbluth S."/>
            <person name="Walsh D.A."/>
            <person name="Denef V.J."/>
            <person name="McMahon K.D."/>
            <person name="Konstantinidis K.T."/>
            <person name="Eloe-Fadrosh E.A."/>
            <person name="Kyrpides N.C."/>
            <person name="Woyke T."/>
        </authorList>
    </citation>
    <scope>NUCLEOTIDE SEQUENCE</scope>
    <source>
        <strain evidence="1">GVMAG-M-3300023179-82</strain>
    </source>
</reference>
<sequence>MKNKKLIYQFFIFHFYYYFQKNYKKFRKIIIK</sequence>
<accession>A0A6C0H999</accession>
<protein>
    <submittedName>
        <fullName evidence="1">Uncharacterized protein</fullName>
    </submittedName>
</protein>
<name>A0A6C0H999_9ZZZZ</name>